<comment type="similarity">
    <text evidence="2">Belongs to the CSC1 (TC 1.A.17) family.</text>
</comment>
<dbReference type="GO" id="GO:0005227">
    <property type="term" value="F:calcium-activated cation channel activity"/>
    <property type="evidence" value="ECO:0007669"/>
    <property type="project" value="InterPro"/>
</dbReference>
<dbReference type="Pfam" id="PF14703">
    <property type="entry name" value="PHM7_cyt"/>
    <property type="match status" value="1"/>
</dbReference>
<dbReference type="PANTHER" id="PTHR13018:SF104">
    <property type="entry name" value="ERD (EARLY-RESPONSIVE TO DEHYDRATION STRESS) FAMILY PROTEIN"/>
    <property type="match status" value="1"/>
</dbReference>
<keyword evidence="4 10" id="KW-0812">Transmembrane</keyword>
<evidence type="ECO:0000256" key="9">
    <source>
        <dbReference type="ARBA" id="ARBA00023303"/>
    </source>
</evidence>
<sequence length="737" mass="83492">MIVSGLLASVGINFALCTIFFVLYSVLRKQPGNYKVYAPRLLAEGKAQRPSRFKLDRLLPTAGWLKSAWQPSEEHLLSYSGLDAVVFIRIILFSLKIFTVAGFIGIFILIPVNCSGNQLQDIDFENITNNSLELFSISNVKNGSDSLWIHLGAVYVLTIIACYLLYKEYKYISSKRIDYFCASELQPHQFTILVSNIPVPRGSTVGISVENFFTENHPATYLSKVVVHRKSKIWTLTTAAKDLYSMIINFRKVPTQPQFIRDGLLERENLINHREKKSDDPEANVRIDRSREEIRAAFVSFKSRYGAAIALHMLQANNPTQWRTEQAPEPQDVYWPFFSTTFMGRWISKLTVIGSCALVTILFLIPVFIVQGLTNLAQLEAYFPALKGILTMKGMDLRGFGFQIRSNLCLANMSIVSQVITGYLPNLILQLSLKIVPPIMKVISSAQGYISISEIERSACHKVVWFTVWNVFFANVLSASAFSLLFIFLEVKDIPSKLAVSVPAQASFFIAYVVTLGWTSTSSELFRVIPFIGSLLSKPFSKNSDDDVNVPSFPYHQDIPKILFFGLLGFTYFFLAPLIIPFLLGYFSLAYIIYRNQLLNVYAPKYESGGKFWPIVHDTTIFSLVLMQFIAFGIFTLKKLPYATTLTLPLPVLTLLFNEYCRKRFLPIFTAYSTETLLKKDREDQHHPELPHFLEQIHAAYQDPALVPANYSANQASHVEPLISTRKLEAKQRFNAA</sequence>
<accession>A0AA38U7D3</accession>
<evidence type="ECO:0000256" key="1">
    <source>
        <dbReference type="ARBA" id="ARBA00004141"/>
    </source>
</evidence>
<feature type="transmembrane region" description="Helical" evidence="10">
    <location>
        <begin position="615"/>
        <end position="634"/>
    </location>
</feature>
<evidence type="ECO:0000256" key="6">
    <source>
        <dbReference type="ARBA" id="ARBA00022989"/>
    </source>
</evidence>
<feature type="transmembrane region" description="Helical" evidence="10">
    <location>
        <begin position="147"/>
        <end position="166"/>
    </location>
</feature>
<proteinExistence type="inferred from homology"/>
<evidence type="ECO:0000256" key="5">
    <source>
        <dbReference type="ARBA" id="ARBA00022837"/>
    </source>
</evidence>
<evidence type="ECO:0000256" key="10">
    <source>
        <dbReference type="SAM" id="Phobius"/>
    </source>
</evidence>
<gene>
    <name evidence="14" type="ORF">OSB04_009003</name>
</gene>
<feature type="transmembrane region" description="Helical" evidence="10">
    <location>
        <begin position="498"/>
        <end position="518"/>
    </location>
</feature>
<dbReference type="PANTHER" id="PTHR13018">
    <property type="entry name" value="PROBABLE MEMBRANE PROTEIN DUF221-RELATED"/>
    <property type="match status" value="1"/>
</dbReference>
<dbReference type="InterPro" id="IPR032880">
    <property type="entry name" value="CSC1/OSCA1-like_N"/>
</dbReference>
<comment type="caution">
    <text evidence="14">The sequence shown here is derived from an EMBL/GenBank/DDBJ whole genome shotgun (WGS) entry which is preliminary data.</text>
</comment>
<dbReference type="AlphaFoldDB" id="A0AA38U7D3"/>
<keyword evidence="5" id="KW-0106">Calcium</keyword>
<protein>
    <submittedName>
        <fullName evidence="14">Uncharacterized protein</fullName>
    </submittedName>
</protein>
<evidence type="ECO:0000259" key="12">
    <source>
        <dbReference type="Pfam" id="PF13967"/>
    </source>
</evidence>
<evidence type="ECO:0000259" key="13">
    <source>
        <dbReference type="Pfam" id="PF14703"/>
    </source>
</evidence>
<dbReference type="Pfam" id="PF02714">
    <property type="entry name" value="RSN1_7TM"/>
    <property type="match status" value="1"/>
</dbReference>
<keyword evidence="9" id="KW-0407">Ion channel</keyword>
<evidence type="ECO:0000256" key="8">
    <source>
        <dbReference type="ARBA" id="ARBA00023136"/>
    </source>
</evidence>
<reference evidence="14" key="1">
    <citation type="submission" date="2023-03" db="EMBL/GenBank/DDBJ databases">
        <title>Chromosome-scale reference genome and RAD-based genetic map of yellow starthistle (Centaurea solstitialis) reveal putative structural variation and QTLs associated with invader traits.</title>
        <authorList>
            <person name="Reatini B."/>
            <person name="Cang F.A."/>
            <person name="Jiang Q."/>
            <person name="Mckibben M.T.W."/>
            <person name="Barker M.S."/>
            <person name="Rieseberg L.H."/>
            <person name="Dlugosch K.M."/>
        </authorList>
    </citation>
    <scope>NUCLEOTIDE SEQUENCE</scope>
    <source>
        <strain evidence="14">CAN-66</strain>
        <tissue evidence="14">Leaf</tissue>
    </source>
</reference>
<dbReference type="InterPro" id="IPR045122">
    <property type="entry name" value="Csc1-like"/>
</dbReference>
<keyword evidence="15" id="KW-1185">Reference proteome</keyword>
<keyword evidence="8 10" id="KW-0472">Membrane</keyword>
<evidence type="ECO:0000256" key="3">
    <source>
        <dbReference type="ARBA" id="ARBA00022448"/>
    </source>
</evidence>
<dbReference type="Pfam" id="PF13967">
    <property type="entry name" value="RSN1_TM"/>
    <property type="match status" value="1"/>
</dbReference>
<evidence type="ECO:0000313" key="15">
    <source>
        <dbReference type="Proteomes" id="UP001172457"/>
    </source>
</evidence>
<feature type="transmembrane region" description="Helical" evidence="10">
    <location>
        <begin position="640"/>
        <end position="657"/>
    </location>
</feature>
<feature type="transmembrane region" description="Helical" evidence="10">
    <location>
        <begin position="350"/>
        <end position="369"/>
    </location>
</feature>
<feature type="transmembrane region" description="Helical" evidence="10">
    <location>
        <begin position="6"/>
        <end position="27"/>
    </location>
</feature>
<comment type="subcellular location">
    <subcellularLocation>
        <location evidence="1">Membrane</location>
        <topology evidence="1">Multi-pass membrane protein</topology>
    </subcellularLocation>
</comment>
<keyword evidence="6 10" id="KW-1133">Transmembrane helix</keyword>
<feature type="domain" description="CSC1/OSCA1-like cytosolic" evidence="13">
    <location>
        <begin position="189"/>
        <end position="336"/>
    </location>
</feature>
<dbReference type="InterPro" id="IPR003864">
    <property type="entry name" value="CSC1/OSCA1-like_7TM"/>
</dbReference>
<feature type="transmembrane region" description="Helical" evidence="10">
    <location>
        <begin position="86"/>
        <end position="110"/>
    </location>
</feature>
<organism evidence="14 15">
    <name type="scientific">Centaurea solstitialis</name>
    <name type="common">yellow star-thistle</name>
    <dbReference type="NCBI Taxonomy" id="347529"/>
    <lineage>
        <taxon>Eukaryota</taxon>
        <taxon>Viridiplantae</taxon>
        <taxon>Streptophyta</taxon>
        <taxon>Embryophyta</taxon>
        <taxon>Tracheophyta</taxon>
        <taxon>Spermatophyta</taxon>
        <taxon>Magnoliopsida</taxon>
        <taxon>eudicotyledons</taxon>
        <taxon>Gunneridae</taxon>
        <taxon>Pentapetalae</taxon>
        <taxon>asterids</taxon>
        <taxon>campanulids</taxon>
        <taxon>Asterales</taxon>
        <taxon>Asteraceae</taxon>
        <taxon>Carduoideae</taxon>
        <taxon>Cardueae</taxon>
        <taxon>Centaureinae</taxon>
        <taxon>Centaurea</taxon>
    </lineage>
</organism>
<dbReference type="Proteomes" id="UP001172457">
    <property type="component" value="Chromosome 2"/>
</dbReference>
<feature type="domain" description="CSC1/OSCA1-like N-terminal transmembrane" evidence="12">
    <location>
        <begin position="6"/>
        <end position="168"/>
    </location>
</feature>
<feature type="transmembrane region" description="Helical" evidence="10">
    <location>
        <begin position="562"/>
        <end position="594"/>
    </location>
</feature>
<keyword evidence="7" id="KW-0406">Ion transport</keyword>
<evidence type="ECO:0000256" key="2">
    <source>
        <dbReference type="ARBA" id="ARBA00007779"/>
    </source>
</evidence>
<evidence type="ECO:0000256" key="7">
    <source>
        <dbReference type="ARBA" id="ARBA00023065"/>
    </source>
</evidence>
<dbReference type="EMBL" id="JARYMX010000002">
    <property type="protein sequence ID" value="KAJ9563843.1"/>
    <property type="molecule type" value="Genomic_DNA"/>
</dbReference>
<evidence type="ECO:0000256" key="4">
    <source>
        <dbReference type="ARBA" id="ARBA00022692"/>
    </source>
</evidence>
<dbReference type="InterPro" id="IPR027815">
    <property type="entry name" value="CSC1/OSCA1-like_cyt"/>
</dbReference>
<evidence type="ECO:0000313" key="14">
    <source>
        <dbReference type="EMBL" id="KAJ9563843.1"/>
    </source>
</evidence>
<feature type="domain" description="CSC1/OSCA1-like 7TM region" evidence="11">
    <location>
        <begin position="349"/>
        <end position="635"/>
    </location>
</feature>
<feature type="transmembrane region" description="Helical" evidence="10">
    <location>
        <begin position="471"/>
        <end position="491"/>
    </location>
</feature>
<evidence type="ECO:0000259" key="11">
    <source>
        <dbReference type="Pfam" id="PF02714"/>
    </source>
</evidence>
<name>A0AA38U7D3_9ASTR</name>
<keyword evidence="3" id="KW-0813">Transport</keyword>
<dbReference type="GO" id="GO:0005886">
    <property type="term" value="C:plasma membrane"/>
    <property type="evidence" value="ECO:0007669"/>
    <property type="project" value="TreeGrafter"/>
</dbReference>